<gene>
    <name evidence="1" type="ORF">GCM10010964_28530</name>
</gene>
<reference evidence="1 2" key="1">
    <citation type="journal article" date="2014" name="Int. J. Syst. Evol. Microbiol.">
        <title>Complete genome sequence of Corynebacterium casei LMG S-19264T (=DSM 44701T), isolated from a smear-ripened cheese.</title>
        <authorList>
            <consortium name="US DOE Joint Genome Institute (JGI-PGF)"/>
            <person name="Walter F."/>
            <person name="Albersmeier A."/>
            <person name="Kalinowski J."/>
            <person name="Ruckert C."/>
        </authorList>
    </citation>
    <scope>NUCLEOTIDE SEQUENCE [LARGE SCALE GENOMIC DNA]</scope>
    <source>
        <strain evidence="1 2">CGMCC 1.16330</strain>
    </source>
</reference>
<keyword evidence="2" id="KW-1185">Reference proteome</keyword>
<accession>A0A8J2ZD41</accession>
<dbReference type="Proteomes" id="UP000597507">
    <property type="component" value="Unassembled WGS sequence"/>
</dbReference>
<proteinExistence type="predicted"/>
<comment type="caution">
    <text evidence="1">The sequence shown here is derived from an EMBL/GenBank/DDBJ whole genome shotgun (WGS) entry which is preliminary data.</text>
</comment>
<dbReference type="EMBL" id="BMKS01000008">
    <property type="protein sequence ID" value="GGG39267.1"/>
    <property type="molecule type" value="Genomic_DNA"/>
</dbReference>
<protein>
    <submittedName>
        <fullName evidence="1">Uncharacterized protein</fullName>
    </submittedName>
</protein>
<sequence>MCKTTTPLDRLRQSYGMAALPDSIGTEAFGEFGRPVDKPIAQATVDDVAFAIQALNDESAALYRRLDALRRLHDHARRAGGLGTALAVEAALRSVEAGR</sequence>
<name>A0A8J2ZD41_9PROT</name>
<organism evidence="1 2">
    <name type="scientific">Caldovatus sediminis</name>
    <dbReference type="NCBI Taxonomy" id="2041189"/>
    <lineage>
        <taxon>Bacteria</taxon>
        <taxon>Pseudomonadati</taxon>
        <taxon>Pseudomonadota</taxon>
        <taxon>Alphaproteobacteria</taxon>
        <taxon>Acetobacterales</taxon>
        <taxon>Roseomonadaceae</taxon>
        <taxon>Caldovatus</taxon>
    </lineage>
</organism>
<evidence type="ECO:0000313" key="1">
    <source>
        <dbReference type="EMBL" id="GGG39267.1"/>
    </source>
</evidence>
<dbReference type="AlphaFoldDB" id="A0A8J2ZD41"/>
<dbReference type="RefSeq" id="WP_188901340.1">
    <property type="nucleotide sequence ID" value="NZ_BMKS01000008.1"/>
</dbReference>
<evidence type="ECO:0000313" key="2">
    <source>
        <dbReference type="Proteomes" id="UP000597507"/>
    </source>
</evidence>